<evidence type="ECO:0008006" key="3">
    <source>
        <dbReference type="Google" id="ProtNLM"/>
    </source>
</evidence>
<proteinExistence type="predicted"/>
<reference evidence="1 2" key="1">
    <citation type="submission" date="2015-08" db="EMBL/GenBank/DDBJ databases">
        <title>Investigation of the bacterial diversity of lava forest soil.</title>
        <authorList>
            <person name="Lee J.S."/>
        </authorList>
    </citation>
    <scope>NUCLEOTIDE SEQUENCE [LARGE SCALE GENOMIC DNA]</scope>
    <source>
        <strain evidence="1 2">GJW-30</strain>
    </source>
</reference>
<protein>
    <recommendedName>
        <fullName evidence="3">Thymidylate kinase</fullName>
    </recommendedName>
</protein>
<keyword evidence="2" id="KW-1185">Reference proteome</keyword>
<dbReference type="EMBL" id="AP014946">
    <property type="protein sequence ID" value="BAT60635.1"/>
    <property type="molecule type" value="Genomic_DNA"/>
</dbReference>
<dbReference type="KEGG" id="vgo:GJW-30_1_03183"/>
<dbReference type="Proteomes" id="UP000236884">
    <property type="component" value="Chromosome"/>
</dbReference>
<dbReference type="RefSeq" id="WP_096357026.1">
    <property type="nucleotide sequence ID" value="NZ_AP014946.1"/>
</dbReference>
<evidence type="ECO:0000313" key="1">
    <source>
        <dbReference type="EMBL" id="BAT60635.1"/>
    </source>
</evidence>
<dbReference type="OrthoDB" id="8211253at2"/>
<dbReference type="SUPFAM" id="SSF52540">
    <property type="entry name" value="P-loop containing nucleoside triphosphate hydrolases"/>
    <property type="match status" value="1"/>
</dbReference>
<dbReference type="InterPro" id="IPR027417">
    <property type="entry name" value="P-loop_NTPase"/>
</dbReference>
<dbReference type="AlphaFoldDB" id="A0A0S3PXJ2"/>
<sequence length="234" mass="26361">MTRSLCKVWPKIVIVEGIMGSGKSTTVRQIADFLNTSSVPAIGITEGTNPHPIRFDWDEPWEAMPATRLATLAAARWSDYAKAAAMQESITVVDGQIFHGNLTALYLLDADIALIRRYLRDVITAIKPLYPLLIYFHQDDIDQAIRTVSAQRGDAWVKYQVDWKLTSPLAKKRGLTGLEGLIALYREYRQLTDQLYREFDIPKISIENSGRNWPTYIETIESALVNAADPAPDH</sequence>
<accession>A0A0S3PXJ2</accession>
<organism evidence="1 2">
    <name type="scientific">Variibacter gotjawalensis</name>
    <dbReference type="NCBI Taxonomy" id="1333996"/>
    <lineage>
        <taxon>Bacteria</taxon>
        <taxon>Pseudomonadati</taxon>
        <taxon>Pseudomonadota</taxon>
        <taxon>Alphaproteobacteria</taxon>
        <taxon>Hyphomicrobiales</taxon>
        <taxon>Nitrobacteraceae</taxon>
        <taxon>Variibacter</taxon>
    </lineage>
</organism>
<evidence type="ECO:0000313" key="2">
    <source>
        <dbReference type="Proteomes" id="UP000236884"/>
    </source>
</evidence>
<name>A0A0S3PXJ2_9BRAD</name>
<gene>
    <name evidence="1" type="ORF">GJW-30_1_03183</name>
</gene>
<dbReference type="Gene3D" id="3.40.50.300">
    <property type="entry name" value="P-loop containing nucleotide triphosphate hydrolases"/>
    <property type="match status" value="1"/>
</dbReference>